<dbReference type="InterPro" id="IPR013785">
    <property type="entry name" value="Aldolase_TIM"/>
</dbReference>
<keyword evidence="5" id="KW-0119">Carbohydrate metabolism</keyword>
<evidence type="ECO:0000256" key="5">
    <source>
        <dbReference type="ARBA" id="ARBA00023277"/>
    </source>
</evidence>
<evidence type="ECO:0000256" key="1">
    <source>
        <dbReference type="ARBA" id="ARBA00004761"/>
    </source>
</evidence>
<dbReference type="PROSITE" id="PS00160">
    <property type="entry name" value="ALDOLASE_KDPG_KHG_2"/>
    <property type="match status" value="1"/>
</dbReference>
<gene>
    <name evidence="6" type="primary">eda</name>
    <name evidence="6" type="ORF">RT723_15685</name>
</gene>
<proteinExistence type="inferred from homology"/>
<dbReference type="SUPFAM" id="SSF51569">
    <property type="entry name" value="Aldolase"/>
    <property type="match status" value="1"/>
</dbReference>
<dbReference type="CDD" id="cd00452">
    <property type="entry name" value="KDPG_aldolase"/>
    <property type="match status" value="1"/>
</dbReference>
<evidence type="ECO:0000256" key="3">
    <source>
        <dbReference type="ARBA" id="ARBA00011233"/>
    </source>
</evidence>
<dbReference type="InterPro" id="IPR031338">
    <property type="entry name" value="KDPG/KHG_AS_2"/>
</dbReference>
<organism evidence="6 7">
    <name type="scientific">Psychrosphaera aquimarina</name>
    <dbReference type="NCBI Taxonomy" id="2044854"/>
    <lineage>
        <taxon>Bacteria</taxon>
        <taxon>Pseudomonadati</taxon>
        <taxon>Pseudomonadota</taxon>
        <taxon>Gammaproteobacteria</taxon>
        <taxon>Alteromonadales</taxon>
        <taxon>Pseudoalteromonadaceae</taxon>
        <taxon>Psychrosphaera</taxon>
    </lineage>
</organism>
<dbReference type="GO" id="GO:0008675">
    <property type="term" value="F:2-dehydro-3-deoxy-phosphogluconate aldolase activity"/>
    <property type="evidence" value="ECO:0007669"/>
    <property type="project" value="UniProtKB-EC"/>
</dbReference>
<dbReference type="InterPro" id="IPR000887">
    <property type="entry name" value="Aldlse_KDPG_KHG"/>
</dbReference>
<keyword evidence="7" id="KW-1185">Reference proteome</keyword>
<comment type="pathway">
    <text evidence="1">Carbohydrate acid metabolism.</text>
</comment>
<keyword evidence="4 6" id="KW-0456">Lyase</keyword>
<dbReference type="Gene3D" id="3.20.20.70">
    <property type="entry name" value="Aldolase class I"/>
    <property type="match status" value="1"/>
</dbReference>
<dbReference type="PANTHER" id="PTHR30246:SF1">
    <property type="entry name" value="2-DEHYDRO-3-DEOXY-6-PHOSPHOGALACTONATE ALDOLASE-RELATED"/>
    <property type="match status" value="1"/>
</dbReference>
<comment type="similarity">
    <text evidence="2">Belongs to the KHG/KDPG aldolase family.</text>
</comment>
<comment type="caution">
    <text evidence="6">The sequence shown here is derived from an EMBL/GenBank/DDBJ whole genome shotgun (WGS) entry which is preliminary data.</text>
</comment>
<reference evidence="6 7" key="1">
    <citation type="submission" date="2023-10" db="EMBL/GenBank/DDBJ databases">
        <title>Psychrosphaera aquimaarina strain SW33 isolated from seawater.</title>
        <authorList>
            <person name="Bayburt H."/>
            <person name="Kim J.M."/>
            <person name="Choi B.J."/>
            <person name="Jeon C.O."/>
        </authorList>
    </citation>
    <scope>NUCLEOTIDE SEQUENCE [LARGE SCALE GENOMIC DNA]</scope>
    <source>
        <strain evidence="6 7">KCTC 52743</strain>
    </source>
</reference>
<dbReference type="Proteomes" id="UP001257914">
    <property type="component" value="Unassembled WGS sequence"/>
</dbReference>
<protein>
    <submittedName>
        <fullName evidence="6">Bifunctional 4-hydroxy-2-oxoglutarate aldolase/2-dehydro-3-deoxy-phosphogluconate aldolase</fullName>
        <ecNumber evidence="6">4.1.2.14</ecNumber>
        <ecNumber evidence="6">4.1.3.16</ecNumber>
    </submittedName>
</protein>
<name>A0ABU3R4G6_9GAMM</name>
<dbReference type="EC" id="4.1.3.16" evidence="6"/>
<dbReference type="GO" id="GO:0008700">
    <property type="term" value="F:(R,S)-4-hydroxy-2-oxoglutarate aldolase activity"/>
    <property type="evidence" value="ECO:0007669"/>
    <property type="project" value="UniProtKB-EC"/>
</dbReference>
<dbReference type="EC" id="4.1.2.14" evidence="6"/>
<evidence type="ECO:0000256" key="4">
    <source>
        <dbReference type="ARBA" id="ARBA00023239"/>
    </source>
</evidence>
<comment type="subunit">
    <text evidence="3">Homotrimer.</text>
</comment>
<accession>A0ABU3R4G6</accession>
<dbReference type="NCBIfam" id="TIGR01182">
    <property type="entry name" value="eda"/>
    <property type="match status" value="1"/>
</dbReference>
<dbReference type="Pfam" id="PF01081">
    <property type="entry name" value="Aldolase"/>
    <property type="match status" value="1"/>
</dbReference>
<evidence type="ECO:0000313" key="6">
    <source>
        <dbReference type="EMBL" id="MDU0114404.1"/>
    </source>
</evidence>
<sequence length="205" mass="21631">MKSFRSLMGEQVLLPIIQADTAEQGVQIAKAMRDGGIHLVEVVLRTQASLEALVAIKSEFPDMIVGAGTIIDVQSLDDAINAGADFIVTPALTPTLGQKLSTCGVPVLPGVANTGDILLAREFGFKELKLFPASLSGGAKFISAMSGLFSDAIFCPTGGVNQENKDEYLSLNNCFAVGGTWVASPQWIADNQWSKVTQACLQVTA</sequence>
<dbReference type="PANTHER" id="PTHR30246">
    <property type="entry name" value="2-KETO-3-DEOXY-6-PHOSPHOGLUCONATE ALDOLASE"/>
    <property type="match status" value="1"/>
</dbReference>
<evidence type="ECO:0000256" key="2">
    <source>
        <dbReference type="ARBA" id="ARBA00006906"/>
    </source>
</evidence>
<dbReference type="RefSeq" id="WP_315948024.1">
    <property type="nucleotide sequence ID" value="NZ_JAWCUA010000010.1"/>
</dbReference>
<dbReference type="EMBL" id="JAWCUA010000010">
    <property type="protein sequence ID" value="MDU0114404.1"/>
    <property type="molecule type" value="Genomic_DNA"/>
</dbReference>
<evidence type="ECO:0000313" key="7">
    <source>
        <dbReference type="Proteomes" id="UP001257914"/>
    </source>
</evidence>